<sequence>MSSCSFFLFRLICSFRHKLNIKHKGLKIKFIGKNSPQVINTLRTLAVFDLSPDLNKIKK</sequence>
<evidence type="ECO:0000313" key="2">
    <source>
        <dbReference type="Proteomes" id="UP000182002"/>
    </source>
</evidence>
<evidence type="ECO:0000313" key="1">
    <source>
        <dbReference type="EMBL" id="OGM90259.1"/>
    </source>
</evidence>
<protein>
    <recommendedName>
        <fullName evidence="3">STAS domain-containing protein</fullName>
    </recommendedName>
</protein>
<accession>A0A1F8DQL8</accession>
<name>A0A1F8DQL8_9BACT</name>
<reference evidence="1 2" key="1">
    <citation type="journal article" date="2016" name="Nat. Commun.">
        <title>Thousands of microbial genomes shed light on interconnected biogeochemical processes in an aquifer system.</title>
        <authorList>
            <person name="Anantharaman K."/>
            <person name="Brown C.T."/>
            <person name="Hug L.A."/>
            <person name="Sharon I."/>
            <person name="Castelle C.J."/>
            <person name="Probst A.J."/>
            <person name="Thomas B.C."/>
            <person name="Singh A."/>
            <person name="Wilkins M.J."/>
            <person name="Karaoz U."/>
            <person name="Brodie E.L."/>
            <person name="Williams K.H."/>
            <person name="Hubbard S.S."/>
            <person name="Banfield J.F."/>
        </authorList>
    </citation>
    <scope>NUCLEOTIDE SEQUENCE [LARGE SCALE GENOMIC DNA]</scope>
</reference>
<proteinExistence type="predicted"/>
<organism evidence="1 2">
    <name type="scientific">Candidatus Wolfebacteria bacterium RBG_13_41_7</name>
    <dbReference type="NCBI Taxonomy" id="1802554"/>
    <lineage>
        <taxon>Bacteria</taxon>
        <taxon>Candidatus Wolfeibacteriota</taxon>
    </lineage>
</organism>
<dbReference type="Proteomes" id="UP000182002">
    <property type="component" value="Unassembled WGS sequence"/>
</dbReference>
<dbReference type="EMBL" id="MGIO01000004">
    <property type="protein sequence ID" value="OGM90259.1"/>
    <property type="molecule type" value="Genomic_DNA"/>
</dbReference>
<dbReference type="AlphaFoldDB" id="A0A1F8DQL8"/>
<comment type="caution">
    <text evidence="1">The sequence shown here is derived from an EMBL/GenBank/DDBJ whole genome shotgun (WGS) entry which is preliminary data.</text>
</comment>
<evidence type="ECO:0008006" key="3">
    <source>
        <dbReference type="Google" id="ProtNLM"/>
    </source>
</evidence>
<gene>
    <name evidence="1" type="ORF">A3J77_00170</name>
</gene>